<dbReference type="GO" id="GO:0016491">
    <property type="term" value="F:oxidoreductase activity"/>
    <property type="evidence" value="ECO:0007669"/>
    <property type="project" value="UniProtKB-KW"/>
</dbReference>
<dbReference type="FunFam" id="3.40.50.720:FF:000084">
    <property type="entry name" value="Short-chain dehydrogenase reductase"/>
    <property type="match status" value="1"/>
</dbReference>
<evidence type="ECO:0000313" key="4">
    <source>
        <dbReference type="Proteomes" id="UP000256661"/>
    </source>
</evidence>
<gene>
    <name evidence="3" type="ORF">DFJ69_4652</name>
</gene>
<dbReference type="PANTHER" id="PTHR42879:SF6">
    <property type="entry name" value="NADPH-DEPENDENT REDUCTASE BACG"/>
    <property type="match status" value="1"/>
</dbReference>
<dbReference type="Proteomes" id="UP000256661">
    <property type="component" value="Unassembled WGS sequence"/>
</dbReference>
<name>A0A3D9T1N0_9ACTN</name>
<keyword evidence="2" id="KW-0560">Oxidoreductase</keyword>
<dbReference type="InterPro" id="IPR002347">
    <property type="entry name" value="SDR_fam"/>
</dbReference>
<dbReference type="PRINTS" id="PR00080">
    <property type="entry name" value="SDRFAMILY"/>
</dbReference>
<dbReference type="Gene3D" id="3.40.50.720">
    <property type="entry name" value="NAD(P)-binding Rossmann-like Domain"/>
    <property type="match status" value="1"/>
</dbReference>
<dbReference type="Pfam" id="PF13561">
    <property type="entry name" value="adh_short_C2"/>
    <property type="match status" value="1"/>
</dbReference>
<dbReference type="SUPFAM" id="SSF51735">
    <property type="entry name" value="NAD(P)-binding Rossmann-fold domains"/>
    <property type="match status" value="1"/>
</dbReference>
<protein>
    <submittedName>
        <fullName evidence="3">3-oxoacyl-[acyl-carrier protein] reductase</fullName>
    </submittedName>
</protein>
<accession>A0A3D9T1N0</accession>
<dbReference type="OrthoDB" id="9804774at2"/>
<dbReference type="PANTHER" id="PTHR42879">
    <property type="entry name" value="3-OXOACYL-(ACYL-CARRIER-PROTEIN) REDUCTASE"/>
    <property type="match status" value="1"/>
</dbReference>
<keyword evidence="4" id="KW-1185">Reference proteome</keyword>
<reference evidence="3 4" key="1">
    <citation type="submission" date="2018-08" db="EMBL/GenBank/DDBJ databases">
        <title>Sequencing the genomes of 1000 actinobacteria strains.</title>
        <authorList>
            <person name="Klenk H.-P."/>
        </authorList>
    </citation>
    <scope>NUCLEOTIDE SEQUENCE [LARGE SCALE GENOMIC DNA]</scope>
    <source>
        <strain evidence="3 4">DSM 43927</strain>
    </source>
</reference>
<evidence type="ECO:0000256" key="2">
    <source>
        <dbReference type="ARBA" id="ARBA00023002"/>
    </source>
</evidence>
<dbReference type="AlphaFoldDB" id="A0A3D9T1N0"/>
<dbReference type="InterPro" id="IPR036291">
    <property type="entry name" value="NAD(P)-bd_dom_sf"/>
</dbReference>
<evidence type="ECO:0000256" key="1">
    <source>
        <dbReference type="ARBA" id="ARBA00006484"/>
    </source>
</evidence>
<comment type="similarity">
    <text evidence="1">Belongs to the short-chain dehydrogenases/reductases (SDR) family.</text>
</comment>
<organism evidence="3 4">
    <name type="scientific">Thermomonospora umbrina</name>
    <dbReference type="NCBI Taxonomy" id="111806"/>
    <lineage>
        <taxon>Bacteria</taxon>
        <taxon>Bacillati</taxon>
        <taxon>Actinomycetota</taxon>
        <taxon>Actinomycetes</taxon>
        <taxon>Streptosporangiales</taxon>
        <taxon>Thermomonosporaceae</taxon>
        <taxon>Thermomonospora</taxon>
    </lineage>
</organism>
<dbReference type="InterPro" id="IPR050259">
    <property type="entry name" value="SDR"/>
</dbReference>
<dbReference type="RefSeq" id="WP_116024498.1">
    <property type="nucleotide sequence ID" value="NZ_QTTT01000001.1"/>
</dbReference>
<comment type="caution">
    <text evidence="3">The sequence shown here is derived from an EMBL/GenBank/DDBJ whole genome shotgun (WGS) entry which is preliminary data.</text>
</comment>
<dbReference type="PRINTS" id="PR00081">
    <property type="entry name" value="GDHRDH"/>
</dbReference>
<sequence length="248" mass="25332">MDLGLSGRRAAIAAASSGLGLATARALAAEGVHVAICGRDPERLRRAAASLGENAHAIEADVSTPDGAIGFIHHAQEALGSVDILVTNAGGPPAGDFTSTDLDAYLPALELNLLSVVAMCQAAVPPMRRRGWGRVLAITSIAVRQPIPGLILSNTARAGATGFLKTLALEVAEDGVTVNSLLPGSHETPRLQALHDGDLSQAAEQIPMRRLGDPAAFGAYAAFLCSDHASFVTGTATPIDGGTYSALL</sequence>
<proteinExistence type="inferred from homology"/>
<evidence type="ECO:0000313" key="3">
    <source>
        <dbReference type="EMBL" id="REE99145.1"/>
    </source>
</evidence>
<dbReference type="EMBL" id="QTTT01000001">
    <property type="protein sequence ID" value="REE99145.1"/>
    <property type="molecule type" value="Genomic_DNA"/>
</dbReference>